<dbReference type="EMBL" id="LGKP01000034">
    <property type="protein sequence ID" value="KPL81693.1"/>
    <property type="molecule type" value="Genomic_DNA"/>
</dbReference>
<evidence type="ECO:0000256" key="4">
    <source>
        <dbReference type="ARBA" id="ARBA00023136"/>
    </source>
</evidence>
<dbReference type="OrthoDB" id="9800202at2"/>
<feature type="transmembrane region" description="Helical" evidence="5">
    <location>
        <begin position="101"/>
        <end position="122"/>
    </location>
</feature>
<sequence>MKQQFATWQQRARQLKQQLSVLLLAWPDPRVPWYAKALALCTLGYAFSPIDLIPDFIPVLGYVDDLLLLPLGIMLTIKLIPTEVWHEYSLKVQQSQVPTKPVSYIAAGLIIGLWLGVAWFVLRSIWYA</sequence>
<dbReference type="PATRIC" id="fig|70996.4.peg.3155"/>
<dbReference type="Pfam" id="PF06803">
    <property type="entry name" value="DUF1232"/>
    <property type="match status" value="1"/>
</dbReference>
<feature type="transmembrane region" description="Helical" evidence="5">
    <location>
        <begin position="59"/>
        <end position="81"/>
    </location>
</feature>
<dbReference type="RefSeq" id="WP_054536357.1">
    <property type="nucleotide sequence ID" value="NZ_LGKP01000034.1"/>
</dbReference>
<reference evidence="7 8" key="1">
    <citation type="submission" date="2015-07" db="EMBL/GenBank/DDBJ databases">
        <title>Whole genome sequence of Herpetosiphon geysericola DSM 7119.</title>
        <authorList>
            <person name="Hemp J."/>
            <person name="Ward L.M."/>
            <person name="Pace L.A."/>
            <person name="Fischer W.W."/>
        </authorList>
    </citation>
    <scope>NUCLEOTIDE SEQUENCE [LARGE SCALE GENOMIC DNA]</scope>
    <source>
        <strain evidence="7 8">DSM 7119</strain>
    </source>
</reference>
<comment type="subcellular location">
    <subcellularLocation>
        <location evidence="1">Endomembrane system</location>
        <topology evidence="1">Multi-pass membrane protein</topology>
    </subcellularLocation>
</comment>
<evidence type="ECO:0000256" key="5">
    <source>
        <dbReference type="SAM" id="Phobius"/>
    </source>
</evidence>
<keyword evidence="2 5" id="KW-0812">Transmembrane</keyword>
<evidence type="ECO:0000313" key="8">
    <source>
        <dbReference type="Proteomes" id="UP000050277"/>
    </source>
</evidence>
<gene>
    <name evidence="7" type="ORF">SE18_20625</name>
</gene>
<feature type="domain" description="DUF1232" evidence="6">
    <location>
        <begin position="35"/>
        <end position="71"/>
    </location>
</feature>
<protein>
    <submittedName>
        <fullName evidence="7">Membrane protein</fullName>
    </submittedName>
</protein>
<comment type="caution">
    <text evidence="7">The sequence shown here is derived from an EMBL/GenBank/DDBJ whole genome shotgun (WGS) entry which is preliminary data.</text>
</comment>
<organism evidence="7 8">
    <name type="scientific">Herpetosiphon geysericola</name>
    <dbReference type="NCBI Taxonomy" id="70996"/>
    <lineage>
        <taxon>Bacteria</taxon>
        <taxon>Bacillati</taxon>
        <taxon>Chloroflexota</taxon>
        <taxon>Chloroflexia</taxon>
        <taxon>Herpetosiphonales</taxon>
        <taxon>Herpetosiphonaceae</taxon>
        <taxon>Herpetosiphon</taxon>
    </lineage>
</organism>
<evidence type="ECO:0000256" key="2">
    <source>
        <dbReference type="ARBA" id="ARBA00022692"/>
    </source>
</evidence>
<evidence type="ECO:0000259" key="6">
    <source>
        <dbReference type="Pfam" id="PF06803"/>
    </source>
</evidence>
<evidence type="ECO:0000256" key="1">
    <source>
        <dbReference type="ARBA" id="ARBA00004127"/>
    </source>
</evidence>
<keyword evidence="4 5" id="KW-0472">Membrane</keyword>
<dbReference type="STRING" id="70996.SE18_20625"/>
<dbReference type="InterPro" id="IPR010652">
    <property type="entry name" value="DUF1232"/>
</dbReference>
<evidence type="ECO:0000256" key="3">
    <source>
        <dbReference type="ARBA" id="ARBA00022989"/>
    </source>
</evidence>
<evidence type="ECO:0000313" key="7">
    <source>
        <dbReference type="EMBL" id="KPL81693.1"/>
    </source>
</evidence>
<dbReference type="AlphaFoldDB" id="A0A0P6Y8P6"/>
<keyword evidence="3 5" id="KW-1133">Transmembrane helix</keyword>
<keyword evidence="8" id="KW-1185">Reference proteome</keyword>
<proteinExistence type="predicted"/>
<dbReference type="GO" id="GO:0012505">
    <property type="term" value="C:endomembrane system"/>
    <property type="evidence" value="ECO:0007669"/>
    <property type="project" value="UniProtKB-SubCell"/>
</dbReference>
<dbReference type="Proteomes" id="UP000050277">
    <property type="component" value="Unassembled WGS sequence"/>
</dbReference>
<accession>A0A0P6Y8P6</accession>
<name>A0A0P6Y8P6_9CHLR</name>